<keyword evidence="2" id="KW-0732">Signal</keyword>
<dbReference type="Proteomes" id="UP000479241">
    <property type="component" value="Unassembled WGS sequence"/>
</dbReference>
<dbReference type="EMBL" id="JAAGWG010000012">
    <property type="protein sequence ID" value="NEK86042.1"/>
    <property type="molecule type" value="Genomic_DNA"/>
</dbReference>
<sequence length="205" mass="20553">MLSLPALPAALFTALALLAGCAGDGGSGTSPSAAPEPGAGSSTAAPRPEPDEPATPSDFPADTEPDTAEPSQDARLTVSDVRLGAQEGFDRVVFELGGAGTPGWDVRYVDEPTADGSGAPVEVAGESVLQVRITGAGYPFDTGVDEYSGPSLMAAAGTGAVTEVVFGATYEGVTSAFVGSTAPRPFRVYLAEDPPRVVVEVAHTG</sequence>
<feature type="region of interest" description="Disordered" evidence="1">
    <location>
        <begin position="22"/>
        <end position="78"/>
    </location>
</feature>
<organism evidence="4 5">
    <name type="scientific">Blastococcus saxobsidens</name>
    <dbReference type="NCBI Taxonomy" id="138336"/>
    <lineage>
        <taxon>Bacteria</taxon>
        <taxon>Bacillati</taxon>
        <taxon>Actinomycetota</taxon>
        <taxon>Actinomycetes</taxon>
        <taxon>Geodermatophilales</taxon>
        <taxon>Geodermatophilaceae</taxon>
        <taxon>Blastococcus</taxon>
    </lineage>
</organism>
<dbReference type="AlphaFoldDB" id="A0A6L9W2I8"/>
<comment type="caution">
    <text evidence="4">The sequence shown here is derived from an EMBL/GenBank/DDBJ whole genome shotgun (WGS) entry which is preliminary data.</text>
</comment>
<feature type="signal peptide" evidence="2">
    <location>
        <begin position="1"/>
        <end position="19"/>
    </location>
</feature>
<dbReference type="InterPro" id="IPR056303">
    <property type="entry name" value="AMIN-like"/>
</dbReference>
<accession>A0A6L9W2I8</accession>
<reference evidence="4 5" key="1">
    <citation type="submission" date="2019-12" db="EMBL/GenBank/DDBJ databases">
        <title>the WGS of Blastococcus saxobsidens 67B17.</title>
        <authorList>
            <person name="Jiang Z."/>
        </authorList>
    </citation>
    <scope>NUCLEOTIDE SEQUENCE [LARGE SCALE GENOMIC DNA]</scope>
    <source>
        <strain evidence="4 5">67B17</strain>
    </source>
</reference>
<evidence type="ECO:0000256" key="1">
    <source>
        <dbReference type="SAM" id="MobiDB-lite"/>
    </source>
</evidence>
<evidence type="ECO:0000256" key="2">
    <source>
        <dbReference type="SAM" id="SignalP"/>
    </source>
</evidence>
<dbReference type="Pfam" id="PF24837">
    <property type="entry name" value="AMIN-like"/>
    <property type="match status" value="1"/>
</dbReference>
<feature type="chain" id="PRO_5039522752" description="AMIN-like domain-containing protein" evidence="2">
    <location>
        <begin position="20"/>
        <end position="205"/>
    </location>
</feature>
<name>A0A6L9W2I8_9ACTN</name>
<protein>
    <recommendedName>
        <fullName evidence="3">AMIN-like domain-containing protein</fullName>
    </recommendedName>
</protein>
<gene>
    <name evidence="4" type="ORF">GCU60_09750</name>
</gene>
<feature type="domain" description="AMIN-like" evidence="3">
    <location>
        <begin position="77"/>
        <end position="203"/>
    </location>
</feature>
<evidence type="ECO:0000313" key="5">
    <source>
        <dbReference type="Proteomes" id="UP000479241"/>
    </source>
</evidence>
<evidence type="ECO:0000259" key="3">
    <source>
        <dbReference type="Pfam" id="PF24837"/>
    </source>
</evidence>
<proteinExistence type="predicted"/>
<evidence type="ECO:0000313" key="4">
    <source>
        <dbReference type="EMBL" id="NEK86042.1"/>
    </source>
</evidence>